<evidence type="ECO:0000313" key="1">
    <source>
        <dbReference type="EMBL" id="KAJ8034202.1"/>
    </source>
</evidence>
<proteinExistence type="predicted"/>
<protein>
    <submittedName>
        <fullName evidence="1">Uncharacterized protein</fullName>
    </submittedName>
</protein>
<comment type="caution">
    <text evidence="1">The sequence shown here is derived from an EMBL/GenBank/DDBJ whole genome shotgun (WGS) entry which is preliminary data.</text>
</comment>
<dbReference type="AlphaFoldDB" id="A0A9Q1BWM2"/>
<evidence type="ECO:0000313" key="2">
    <source>
        <dbReference type="Proteomes" id="UP001152320"/>
    </source>
</evidence>
<gene>
    <name evidence="1" type="ORF">HOLleu_20943</name>
</gene>
<reference evidence="1" key="1">
    <citation type="submission" date="2021-10" db="EMBL/GenBank/DDBJ databases">
        <title>Tropical sea cucumber genome reveals ecological adaptation and Cuvierian tubules defense mechanism.</title>
        <authorList>
            <person name="Chen T."/>
        </authorList>
    </citation>
    <scope>NUCLEOTIDE SEQUENCE</scope>
    <source>
        <strain evidence="1">Nanhai2018</strain>
        <tissue evidence="1">Muscle</tissue>
    </source>
</reference>
<keyword evidence="2" id="KW-1185">Reference proteome</keyword>
<name>A0A9Q1BWM2_HOLLE</name>
<dbReference type="OrthoDB" id="6779055at2759"/>
<organism evidence="1 2">
    <name type="scientific">Holothuria leucospilota</name>
    <name type="common">Black long sea cucumber</name>
    <name type="synonym">Mertensiothuria leucospilota</name>
    <dbReference type="NCBI Taxonomy" id="206669"/>
    <lineage>
        <taxon>Eukaryota</taxon>
        <taxon>Metazoa</taxon>
        <taxon>Echinodermata</taxon>
        <taxon>Eleutherozoa</taxon>
        <taxon>Echinozoa</taxon>
        <taxon>Holothuroidea</taxon>
        <taxon>Aspidochirotacea</taxon>
        <taxon>Aspidochirotida</taxon>
        <taxon>Holothuriidae</taxon>
        <taxon>Holothuria</taxon>
    </lineage>
</organism>
<sequence>MSYKIRSQFIQNRRKLKGSKTVVKEDLTYQHQQLLKATQQHSGTDNGWWKDGKIFAHFIKDEDKVVRRIKDLGDLDKYAK</sequence>
<accession>A0A9Q1BWM2</accession>
<dbReference type="Proteomes" id="UP001152320">
    <property type="component" value="Chromosome 10"/>
</dbReference>
<dbReference type="EMBL" id="JAIZAY010000010">
    <property type="protein sequence ID" value="KAJ8034202.1"/>
    <property type="molecule type" value="Genomic_DNA"/>
</dbReference>